<keyword evidence="1" id="KW-0472">Membrane</keyword>
<keyword evidence="2" id="KW-0675">Receptor</keyword>
<keyword evidence="1" id="KW-0812">Transmembrane</keyword>
<accession>A0A0S1TL50</accession>
<dbReference type="EMBL" id="KR674135">
    <property type="protein sequence ID" value="ALM26258.1"/>
    <property type="molecule type" value="mRNA"/>
</dbReference>
<dbReference type="AlphaFoldDB" id="A0A0S1TL50"/>
<feature type="transmembrane region" description="Helical" evidence="1">
    <location>
        <begin position="38"/>
        <end position="58"/>
    </location>
</feature>
<name>A0A0S1TL50_ATHDI</name>
<feature type="non-terminal residue" evidence="2">
    <location>
        <position position="1"/>
    </location>
</feature>
<feature type="transmembrane region" description="Helical" evidence="1">
    <location>
        <begin position="143"/>
        <end position="166"/>
    </location>
</feature>
<proteinExistence type="evidence at transcript level"/>
<evidence type="ECO:0000256" key="1">
    <source>
        <dbReference type="SAM" id="Phobius"/>
    </source>
</evidence>
<evidence type="ECO:0000313" key="2">
    <source>
        <dbReference type="EMBL" id="ALM26258.1"/>
    </source>
</evidence>
<gene>
    <name evidence="2" type="primary">GR10</name>
</gene>
<reference evidence="2" key="1">
    <citation type="journal article" date="2016" name="PLoS ONE">
        <title>Identification of Putative Chemosensory Receptor Genes from the Athetis dissimilis Antennal Transcriptome.</title>
        <authorList>
            <person name="Dong J."/>
            <person name="Song Y."/>
            <person name="Li W."/>
            <person name="Shi J."/>
            <person name="Wang Z."/>
        </authorList>
    </citation>
    <scope>NUCLEOTIDE SEQUENCE</scope>
    <source>
        <tissue evidence="2">Antenna</tissue>
    </source>
</reference>
<feature type="transmembrane region" description="Helical" evidence="1">
    <location>
        <begin position="178"/>
        <end position="202"/>
    </location>
</feature>
<feature type="transmembrane region" description="Helical" evidence="1">
    <location>
        <begin position="7"/>
        <end position="32"/>
    </location>
</feature>
<keyword evidence="1" id="KW-1133">Transmembrane helix</keyword>
<protein>
    <submittedName>
        <fullName evidence="2">Gustatory receptor 10</fullName>
    </submittedName>
</protein>
<organism evidence="2">
    <name type="scientific">Athetis dissimilis</name>
    <name type="common">Moth</name>
    <name type="synonym">Proxenus dissimilis</name>
    <dbReference type="NCBI Taxonomy" id="1737331"/>
    <lineage>
        <taxon>Eukaryota</taxon>
        <taxon>Metazoa</taxon>
        <taxon>Ecdysozoa</taxon>
        <taxon>Arthropoda</taxon>
        <taxon>Hexapoda</taxon>
        <taxon>Insecta</taxon>
        <taxon>Pterygota</taxon>
        <taxon>Neoptera</taxon>
        <taxon>Endopterygota</taxon>
        <taxon>Lepidoptera</taxon>
        <taxon>Glossata</taxon>
        <taxon>Ditrysia</taxon>
        <taxon>Noctuoidea</taxon>
        <taxon>Noctuidae</taxon>
        <taxon>Noctuinae</taxon>
        <taxon>Athetis</taxon>
    </lineage>
</organism>
<sequence length="229" mass="26252">KLYKIMMFFAIIWMLSSVGDLGAWCLTFGWVIPTVHAITYVFLLIKIVTTVDVIAHIIHIEARLRMISNLIQSCYTCTEMCPLGQLAETVRNKNWLYSDENGAIPHNAKERAIDTVEIKRITKCYVLLTEQVMFVNKMFGFRILLNTLNLLLDMVKILNLAIRIAMGSQRTLYYGQGYNFLPGISGLMRFLTCVCILVSLVYQCEQVYQQKQQVVNVIDHFLVNKNPGT</sequence>